<evidence type="ECO:0000313" key="2">
    <source>
        <dbReference type="EMBL" id="GFU27980.1"/>
    </source>
</evidence>
<name>A0A8X6QL64_NEPPI</name>
<dbReference type="EMBL" id="BMAW01082208">
    <property type="protein sequence ID" value="GFU27980.1"/>
    <property type="molecule type" value="Genomic_DNA"/>
</dbReference>
<evidence type="ECO:0000256" key="1">
    <source>
        <dbReference type="SAM" id="Phobius"/>
    </source>
</evidence>
<accession>A0A8X6QL64</accession>
<feature type="transmembrane region" description="Helical" evidence="1">
    <location>
        <begin position="35"/>
        <end position="59"/>
    </location>
</feature>
<gene>
    <name evidence="2" type="ORF">NPIL_188221</name>
</gene>
<keyword evidence="1" id="KW-0812">Transmembrane</keyword>
<keyword evidence="1" id="KW-0472">Membrane</keyword>
<dbReference type="AlphaFoldDB" id="A0A8X6QL64"/>
<proteinExistence type="predicted"/>
<protein>
    <submittedName>
        <fullName evidence="2">Uncharacterized protein</fullName>
    </submittedName>
</protein>
<reference evidence="2" key="1">
    <citation type="submission" date="2020-08" db="EMBL/GenBank/DDBJ databases">
        <title>Multicomponent nature underlies the extraordinary mechanical properties of spider dragline silk.</title>
        <authorList>
            <person name="Kono N."/>
            <person name="Nakamura H."/>
            <person name="Mori M."/>
            <person name="Yoshida Y."/>
            <person name="Ohtoshi R."/>
            <person name="Malay A.D."/>
            <person name="Moran D.A.P."/>
            <person name="Tomita M."/>
            <person name="Numata K."/>
            <person name="Arakawa K."/>
        </authorList>
    </citation>
    <scope>NUCLEOTIDE SEQUENCE</scope>
</reference>
<comment type="caution">
    <text evidence="2">The sequence shown here is derived from an EMBL/GenBank/DDBJ whole genome shotgun (WGS) entry which is preliminary data.</text>
</comment>
<sequence>MHFTCLFDLSKVKTKYGRNNSLLDIPDKNLDGRRWLLFVYLPDMIPLLPICIALAAFSLSDKRNELMDKYRVPEELSTEIRNHRDIGKREDFLGDDFLLSSEP</sequence>
<dbReference type="Proteomes" id="UP000887013">
    <property type="component" value="Unassembled WGS sequence"/>
</dbReference>
<keyword evidence="1" id="KW-1133">Transmembrane helix</keyword>
<evidence type="ECO:0000313" key="3">
    <source>
        <dbReference type="Proteomes" id="UP000887013"/>
    </source>
</evidence>
<keyword evidence="3" id="KW-1185">Reference proteome</keyword>
<organism evidence="2 3">
    <name type="scientific">Nephila pilipes</name>
    <name type="common">Giant wood spider</name>
    <name type="synonym">Nephila maculata</name>
    <dbReference type="NCBI Taxonomy" id="299642"/>
    <lineage>
        <taxon>Eukaryota</taxon>
        <taxon>Metazoa</taxon>
        <taxon>Ecdysozoa</taxon>
        <taxon>Arthropoda</taxon>
        <taxon>Chelicerata</taxon>
        <taxon>Arachnida</taxon>
        <taxon>Araneae</taxon>
        <taxon>Araneomorphae</taxon>
        <taxon>Entelegynae</taxon>
        <taxon>Araneoidea</taxon>
        <taxon>Nephilidae</taxon>
        <taxon>Nephila</taxon>
    </lineage>
</organism>